<accession>A0A068R072</accession>
<gene>
    <name evidence="2" type="ORF">XPG1_1027</name>
</gene>
<keyword evidence="3" id="KW-1185">Reference proteome</keyword>
<protein>
    <recommendedName>
        <fullName evidence="4">DUF2213 domain-containing protein</fullName>
    </recommendedName>
</protein>
<dbReference type="InterPro" id="IPR016913">
    <property type="entry name" value="UCP029215"/>
</dbReference>
<dbReference type="PIRSF" id="PIRSF029215">
    <property type="entry name" value="UCP029215"/>
    <property type="match status" value="1"/>
</dbReference>
<evidence type="ECO:0000256" key="1">
    <source>
        <dbReference type="SAM" id="MobiDB-lite"/>
    </source>
</evidence>
<dbReference type="Proteomes" id="UP000032735">
    <property type="component" value="Chromosome"/>
</dbReference>
<dbReference type="HOGENOM" id="CLU_056515_0_0_6"/>
<proteinExistence type="predicted"/>
<dbReference type="KEGG" id="xpo:XPG1_1027"/>
<evidence type="ECO:0008006" key="4">
    <source>
        <dbReference type="Google" id="ProtNLM"/>
    </source>
</evidence>
<feature type="region of interest" description="Disordered" evidence="1">
    <location>
        <begin position="237"/>
        <end position="274"/>
    </location>
</feature>
<feature type="compositionally biased region" description="Basic and acidic residues" evidence="1">
    <location>
        <begin position="264"/>
        <end position="274"/>
    </location>
</feature>
<dbReference type="STRING" id="1354304.XPG1_1027"/>
<sequence>MDRFSVRALVLGYFCGLDVVEDTLKYFFTTRLGNTRYQLADGSLLCKDVPIARTGTQLYADFELPTLEPDTDGEIVVERSPDEVFSEATLASFEGMTVTIKHPEDTDGNIIFVDPDNWRDLAHGHVQNVRRGEGKQSDLMLADLIIKDTDAIAAIDEGFDEVSCGYDAEYRQTAKGKAEQYQITGNHVALVQDARAGSRCSIGDSMSTKTQTWFKRLRQAIKTKDSAAMEAALNNAPESITGDEGTGEVPKAININISPQQPLPKEDPEMKTGDEQIPEWAKALIARLDALEGKSGTGDNGDETDPKEPEQTGDDGDEKDEKEEQVTGDAAYKAELIIPGIKLDAAKPTAFKRQVLVSADQAMVRTIVGDAEIKKLPKHIVDMAFNAVAELAKNRNTQVTGDSARNKSSGNSIADLNKQNAEFWANRSK</sequence>
<dbReference type="Pfam" id="PF09979">
    <property type="entry name" value="DUF2213"/>
    <property type="match status" value="1"/>
</dbReference>
<reference evidence="2 3" key="1">
    <citation type="submission" date="2013-07" db="EMBL/GenBank/DDBJ databases">
        <authorList>
            <person name="Genoscope - CEA"/>
        </authorList>
    </citation>
    <scope>NUCLEOTIDE SEQUENCE [LARGE SCALE GENOMIC DNA]</scope>
    <source>
        <strain evidence="2 3">G6</strain>
    </source>
</reference>
<feature type="region of interest" description="Disordered" evidence="1">
    <location>
        <begin position="292"/>
        <end position="330"/>
    </location>
</feature>
<evidence type="ECO:0000313" key="3">
    <source>
        <dbReference type="Proteomes" id="UP000032735"/>
    </source>
</evidence>
<dbReference type="EMBL" id="FO704551">
    <property type="protein sequence ID" value="CDG20682.1"/>
    <property type="molecule type" value="Genomic_DNA"/>
</dbReference>
<evidence type="ECO:0000313" key="2">
    <source>
        <dbReference type="EMBL" id="CDG20682.1"/>
    </source>
</evidence>
<dbReference type="AlphaFoldDB" id="A0A068R072"/>
<organism evidence="2 3">
    <name type="scientific">Xenorhabdus poinarii G6</name>
    <dbReference type="NCBI Taxonomy" id="1354304"/>
    <lineage>
        <taxon>Bacteria</taxon>
        <taxon>Pseudomonadati</taxon>
        <taxon>Pseudomonadota</taxon>
        <taxon>Gammaproteobacteria</taxon>
        <taxon>Enterobacterales</taxon>
        <taxon>Morganellaceae</taxon>
        <taxon>Xenorhabdus</taxon>
    </lineage>
</organism>
<feature type="compositionally biased region" description="Acidic residues" evidence="1">
    <location>
        <begin position="311"/>
        <end position="323"/>
    </location>
</feature>
<name>A0A068R072_9GAMM</name>